<comment type="similarity">
    <text evidence="1">Belongs to the ABC transporter superfamily. ABCB family. Multidrug resistance exporter (TC 3.A.1.201) subfamily.</text>
</comment>
<evidence type="ECO:0000256" key="1">
    <source>
        <dbReference type="ARBA" id="ARBA00007577"/>
    </source>
</evidence>
<keyword evidence="3 10" id="KW-0812">Transmembrane</keyword>
<dbReference type="FunFam" id="3.40.50.300:FF:000205">
    <property type="entry name" value="ABC transporter B family member 4"/>
    <property type="match status" value="2"/>
</dbReference>
<dbReference type="Pfam" id="PF00005">
    <property type="entry name" value="ABC_tran"/>
    <property type="match status" value="2"/>
</dbReference>
<feature type="transmembrane region" description="Helical" evidence="10">
    <location>
        <begin position="21"/>
        <end position="49"/>
    </location>
</feature>
<dbReference type="CDD" id="cd03249">
    <property type="entry name" value="ABC_MTABC3_MDL1_MDL2"/>
    <property type="match status" value="2"/>
</dbReference>
<dbReference type="CDD" id="cd18577">
    <property type="entry name" value="ABC_6TM_Pgp_ABCB1_D1_like"/>
    <property type="match status" value="1"/>
</dbReference>
<dbReference type="SUPFAM" id="SSF90123">
    <property type="entry name" value="ABC transporter transmembrane region"/>
    <property type="match status" value="2"/>
</dbReference>
<feature type="transmembrane region" description="Helical" evidence="10">
    <location>
        <begin position="69"/>
        <end position="89"/>
    </location>
</feature>
<evidence type="ECO:0000256" key="3">
    <source>
        <dbReference type="ARBA" id="ARBA00022692"/>
    </source>
</evidence>
<dbReference type="InterPro" id="IPR017871">
    <property type="entry name" value="ABC_transporter-like_CS"/>
</dbReference>
<evidence type="ECO:0000313" key="14">
    <source>
        <dbReference type="Proteomes" id="UP000541444"/>
    </source>
</evidence>
<protein>
    <submittedName>
        <fullName evidence="13">Uncharacterized protein</fullName>
    </submittedName>
</protein>
<dbReference type="SMART" id="SM00382">
    <property type="entry name" value="AAA"/>
    <property type="match status" value="2"/>
</dbReference>
<evidence type="ECO:0000256" key="6">
    <source>
        <dbReference type="ARBA" id="ARBA00022840"/>
    </source>
</evidence>
<evidence type="ECO:0000256" key="2">
    <source>
        <dbReference type="ARBA" id="ARBA00022448"/>
    </source>
</evidence>
<feature type="domain" description="ABC transmembrane type-1" evidence="12">
    <location>
        <begin position="25"/>
        <end position="276"/>
    </location>
</feature>
<dbReference type="InterPro" id="IPR027417">
    <property type="entry name" value="P-loop_NTPase"/>
</dbReference>
<keyword evidence="2" id="KW-0813">Transport</keyword>
<feature type="transmembrane region" description="Helical" evidence="10">
    <location>
        <begin position="171"/>
        <end position="188"/>
    </location>
</feature>
<keyword evidence="7 10" id="KW-1133">Transmembrane helix</keyword>
<dbReference type="InterPro" id="IPR011527">
    <property type="entry name" value="ABC1_TM_dom"/>
</dbReference>
<dbReference type="PANTHER" id="PTHR45136:SF2">
    <property type="entry name" value="ABC TRANSPORTER DOMAIN-CONTAINING PROTEIN"/>
    <property type="match status" value="1"/>
</dbReference>
<keyword evidence="8 10" id="KW-0472">Membrane</keyword>
<proteinExistence type="inferred from homology"/>
<dbReference type="PROSITE" id="PS50893">
    <property type="entry name" value="ABC_TRANSPORTER_2"/>
    <property type="match status" value="2"/>
</dbReference>
<dbReference type="PROSITE" id="PS50929">
    <property type="entry name" value="ABC_TM1F"/>
    <property type="match status" value="2"/>
</dbReference>
<dbReference type="InterPro" id="IPR036640">
    <property type="entry name" value="ABC1_TM_sf"/>
</dbReference>
<dbReference type="GO" id="GO:0140359">
    <property type="term" value="F:ABC-type transporter activity"/>
    <property type="evidence" value="ECO:0007669"/>
    <property type="project" value="InterPro"/>
</dbReference>
<gene>
    <name evidence="13" type="ORF">GIB67_004474</name>
</gene>
<evidence type="ECO:0000256" key="5">
    <source>
        <dbReference type="ARBA" id="ARBA00022741"/>
    </source>
</evidence>
<organism evidence="13 14">
    <name type="scientific">Kingdonia uniflora</name>
    <dbReference type="NCBI Taxonomy" id="39325"/>
    <lineage>
        <taxon>Eukaryota</taxon>
        <taxon>Viridiplantae</taxon>
        <taxon>Streptophyta</taxon>
        <taxon>Embryophyta</taxon>
        <taxon>Tracheophyta</taxon>
        <taxon>Spermatophyta</taxon>
        <taxon>Magnoliopsida</taxon>
        <taxon>Ranunculales</taxon>
        <taxon>Circaeasteraceae</taxon>
        <taxon>Kingdonia</taxon>
    </lineage>
</organism>
<dbReference type="GO" id="GO:0005524">
    <property type="term" value="F:ATP binding"/>
    <property type="evidence" value="ECO:0007669"/>
    <property type="project" value="UniProtKB-KW"/>
</dbReference>
<dbReference type="PANTHER" id="PTHR45136">
    <property type="entry name" value="ABC TRANSPORTER DOMAIN-CONTAINING PROTEIN"/>
    <property type="match status" value="1"/>
</dbReference>
<feature type="domain" description="ABC transporter" evidence="11">
    <location>
        <begin position="1018"/>
        <end position="1254"/>
    </location>
</feature>
<dbReference type="InterPro" id="IPR003593">
    <property type="entry name" value="AAA+_ATPase"/>
</dbReference>
<dbReference type="Gene3D" id="1.20.1560.10">
    <property type="entry name" value="ABC transporter type 1, transmembrane domain"/>
    <property type="match status" value="2"/>
</dbReference>
<keyword evidence="9" id="KW-0325">Glycoprotein</keyword>
<evidence type="ECO:0000259" key="12">
    <source>
        <dbReference type="PROSITE" id="PS50929"/>
    </source>
</evidence>
<evidence type="ECO:0000313" key="13">
    <source>
        <dbReference type="EMBL" id="KAF6157536.1"/>
    </source>
</evidence>
<name>A0A7J7MRN3_9MAGN</name>
<dbReference type="EMBL" id="JACGCM010001275">
    <property type="protein sequence ID" value="KAF6157536.1"/>
    <property type="molecule type" value="Genomic_DNA"/>
</dbReference>
<feature type="domain" description="ABC transporter" evidence="11">
    <location>
        <begin position="362"/>
        <end position="598"/>
    </location>
</feature>
<accession>A0A7J7MRN3</accession>
<reference evidence="13 14" key="1">
    <citation type="journal article" date="2020" name="IScience">
        <title>Genome Sequencing of the Endangered Kingdonia uniflora (Circaeasteraceae, Ranunculales) Reveals Potential Mechanisms of Evolutionary Specialization.</title>
        <authorList>
            <person name="Sun Y."/>
            <person name="Deng T."/>
            <person name="Zhang A."/>
            <person name="Moore M.J."/>
            <person name="Landis J.B."/>
            <person name="Lin N."/>
            <person name="Zhang H."/>
            <person name="Zhang X."/>
            <person name="Huang J."/>
            <person name="Zhang X."/>
            <person name="Sun H."/>
            <person name="Wang H."/>
        </authorList>
    </citation>
    <scope>NUCLEOTIDE SEQUENCE [LARGE SCALE GENOMIC DNA]</scope>
    <source>
        <strain evidence="13">TB1705</strain>
        <tissue evidence="13">Leaf</tissue>
    </source>
</reference>
<feature type="transmembrane region" description="Helical" evidence="10">
    <location>
        <begin position="734"/>
        <end position="754"/>
    </location>
</feature>
<dbReference type="GO" id="GO:0016020">
    <property type="term" value="C:membrane"/>
    <property type="evidence" value="ECO:0007669"/>
    <property type="project" value="InterPro"/>
</dbReference>
<evidence type="ECO:0000256" key="7">
    <source>
        <dbReference type="ARBA" id="ARBA00022989"/>
    </source>
</evidence>
<feature type="transmembrane region" description="Helical" evidence="10">
    <location>
        <begin position="918"/>
        <end position="941"/>
    </location>
</feature>
<feature type="transmembrane region" description="Helical" evidence="10">
    <location>
        <begin position="148"/>
        <end position="165"/>
    </location>
</feature>
<dbReference type="Pfam" id="PF00664">
    <property type="entry name" value="ABC_membrane"/>
    <property type="match status" value="2"/>
</dbReference>
<dbReference type="OrthoDB" id="6500128at2759"/>
<dbReference type="Gene3D" id="3.40.50.300">
    <property type="entry name" value="P-loop containing nucleotide triphosphate hydrolases"/>
    <property type="match status" value="2"/>
</dbReference>
<feature type="domain" description="ABC transmembrane type-1" evidence="12">
    <location>
        <begin position="695"/>
        <end position="982"/>
    </location>
</feature>
<comment type="caution">
    <text evidence="13">The sequence shown here is derived from an EMBL/GenBank/DDBJ whole genome shotgun (WGS) entry which is preliminary data.</text>
</comment>
<feature type="transmembrane region" description="Helical" evidence="10">
    <location>
        <begin position="815"/>
        <end position="835"/>
    </location>
</feature>
<dbReference type="CDD" id="cd18578">
    <property type="entry name" value="ABC_6TM_Pgp_ABCB1_D2_like"/>
    <property type="match status" value="1"/>
</dbReference>
<evidence type="ECO:0000256" key="9">
    <source>
        <dbReference type="ARBA" id="ARBA00023180"/>
    </source>
</evidence>
<sequence length="1264" mass="138372">MKGKQSVSVFQLFRYADGVDKLLVLFGTLGSIGDGMMTPLTMLVMSGLVNEFGSSGISFNTYLVDKYSLRLVYVAIGVGISGFIEGVCWTRTAERQTSRIRQEYLKSVLRQDVGFFDNQASTTFEVVSSLTSNIHSIQDVLAEKIPNCLAHLASFISCLITAFLLSWRLAIAALPFSLMFVVPGICFGKRLMSLGAKIKGAYGLAGGIAEQAVSSIRTVFSFVGEHQTLERFSCELQRSMELGIKQGLTKGMLIGSMGTIYAVWAFQAWVGSILVIERGELGGRIFVAGICIILGGFQRESIAVDQGQIAKAGSFMNTLPHITFFAAATAAASSIFEMIDRIPIIDSENENGKILENVIGELEFKDVTFRYPSRPDKLILDAFNLKVQAGKTVGLVGGSGSGKSTAISLLQRFYDPVSGNIFLDGNKIMKLQIKWLRSQMGLVSQEPILFATSIKENIMFGKEESSMDLVISAAKAANAHDFITKLSDGYETSVGQFGVQLSGGQKQRIAIARALIRDPKILLLDEATSALDAQSESIVQEALDQASQGRTTVVIAHRLSTIRRANLIVVLESGKIIESGTHEELVQKKDKFGGAYSRMVQLQQKSSPKATLSPYSHWKPSMQSPMSVRSSRQSSQASYHLSSAVYSISPVYSHIQDNTCEYQNEGNVNPSFSSYPRPSQWRLLQMNLPEWKRTLLGCLGAVGSGAVQPIHSYCLGTIVSIYFIKDNTLIKSEIKFYCCIFSILTVLSLIVNLVQHYNFAIMGERLTKRVREKMLGKVLTFEIGWFDQDENTSAAICARLATEANMVRSLIGDRMCLLVQVFAGASIAFILGLVITWRLAIVMIAIQPLLIGCYYSKSVLMKSMSEQARKSQNEGSQLASEAIVNHRTITAFSSQKRISNLFKATLVGPYKENIKQSWFAAFGLSASLFLTTASIALSFWYGGRLITQKLLTSKRLLQVFFILMSTGKSIADAGTMTSDLARGADAIRSLFLILDRKTEIEPDDPMGAKIKDTVKGHIELKNVFFSYPARPDQIIFKGLNLRIEAGEKVALVGESGSGKSTVIGLIERFYDPLKGSVEIDGKDIKSYNLRDLRSHIALVSQEPILFAGTIRENIAYGKENLTETELNKAATLANAHEFISSMKDGYETYCGERGVQLSGGQKQRIALARAILKDPAILLLDEATSALDSLSENLVQEALEKMMVGRTSVIVAHRLSTIQKSDSIAVIKNGKVAEQGSHSNLLAIGTGGSYFSLIKLQGNSSPYK</sequence>
<feature type="transmembrane region" description="Helical" evidence="10">
    <location>
        <begin position="841"/>
        <end position="860"/>
    </location>
</feature>
<keyword evidence="4" id="KW-0677">Repeat</keyword>
<evidence type="ECO:0000259" key="11">
    <source>
        <dbReference type="PROSITE" id="PS50893"/>
    </source>
</evidence>
<dbReference type="InterPro" id="IPR003439">
    <property type="entry name" value="ABC_transporter-like_ATP-bd"/>
</dbReference>
<keyword evidence="6" id="KW-0067">ATP-binding</keyword>
<feature type="transmembrane region" description="Helical" evidence="10">
    <location>
        <begin position="252"/>
        <end position="275"/>
    </location>
</feature>
<dbReference type="SUPFAM" id="SSF52540">
    <property type="entry name" value="P-loop containing nucleoside triphosphate hydrolases"/>
    <property type="match status" value="2"/>
</dbReference>
<evidence type="ECO:0000256" key="8">
    <source>
        <dbReference type="ARBA" id="ARBA00023136"/>
    </source>
</evidence>
<dbReference type="GO" id="GO:0016887">
    <property type="term" value="F:ATP hydrolysis activity"/>
    <property type="evidence" value="ECO:0007669"/>
    <property type="project" value="InterPro"/>
</dbReference>
<evidence type="ECO:0000256" key="4">
    <source>
        <dbReference type="ARBA" id="ARBA00022737"/>
    </source>
</evidence>
<dbReference type="PROSITE" id="PS00211">
    <property type="entry name" value="ABC_TRANSPORTER_1"/>
    <property type="match status" value="2"/>
</dbReference>
<keyword evidence="14" id="KW-1185">Reference proteome</keyword>
<dbReference type="AlphaFoldDB" id="A0A7J7MRN3"/>
<dbReference type="Proteomes" id="UP000541444">
    <property type="component" value="Unassembled WGS sequence"/>
</dbReference>
<evidence type="ECO:0000256" key="10">
    <source>
        <dbReference type="SAM" id="Phobius"/>
    </source>
</evidence>
<keyword evidence="5" id="KW-0547">Nucleotide-binding</keyword>